<evidence type="ECO:0000256" key="1">
    <source>
        <dbReference type="SAM" id="MobiDB-lite"/>
    </source>
</evidence>
<comment type="caution">
    <text evidence="2">The sequence shown here is derived from an EMBL/GenBank/DDBJ whole genome shotgun (WGS) entry which is preliminary data.</text>
</comment>
<feature type="region of interest" description="Disordered" evidence="1">
    <location>
        <begin position="43"/>
        <end position="94"/>
    </location>
</feature>
<protein>
    <submittedName>
        <fullName evidence="2">Uncharacterized protein</fullName>
    </submittedName>
</protein>
<feature type="compositionally biased region" description="Basic and acidic residues" evidence="1">
    <location>
        <begin position="85"/>
        <end position="94"/>
    </location>
</feature>
<keyword evidence="3" id="KW-1185">Reference proteome</keyword>
<evidence type="ECO:0000313" key="2">
    <source>
        <dbReference type="EMBL" id="GAA6269908.1"/>
    </source>
</evidence>
<evidence type="ECO:0000313" key="3">
    <source>
        <dbReference type="Proteomes" id="UP001600894"/>
    </source>
</evidence>
<reference evidence="2 3" key="1">
    <citation type="submission" date="2024-04" db="EMBL/GenBank/DDBJ databases">
        <title>Defined microbial consortia suppress multidrug-resistant proinflammatory Enterobacteriaceae via ecological control.</title>
        <authorList>
            <person name="Furuichi M."/>
            <person name="Kawaguchi T."/>
            <person name="Pust M."/>
            <person name="Yasuma K."/>
            <person name="Plichta D."/>
            <person name="Hasegawa N."/>
            <person name="Ohya T."/>
            <person name="Bhattarai S."/>
            <person name="Sasajima S."/>
            <person name="Aoto Y."/>
            <person name="Tuganbaev T."/>
            <person name="Yaginuma M."/>
            <person name="Ueda M."/>
            <person name="Okahashi N."/>
            <person name="Amafuji K."/>
            <person name="Kiridooshi Y."/>
            <person name="Sugita K."/>
            <person name="Strazar M."/>
            <person name="Skelly A."/>
            <person name="Suda W."/>
            <person name="Hattori M."/>
            <person name="Nakamoto N."/>
            <person name="Caballero S."/>
            <person name="Norman J."/>
            <person name="Olle B."/>
            <person name="Tanoue T."/>
            <person name="Arita M."/>
            <person name="Bucci V."/>
            <person name="Atarashi K."/>
            <person name="Xavier R."/>
            <person name="Honda K."/>
        </authorList>
    </citation>
    <scope>NUCLEOTIDE SEQUENCE [LARGE SCALE GENOMIC DNA]</scope>
    <source>
        <strain evidence="3">f13</strain>
    </source>
</reference>
<accession>A0ABQ0B0U6</accession>
<gene>
    <name evidence="2" type="ORF">F130042H8_29680</name>
</gene>
<dbReference type="Proteomes" id="UP001600894">
    <property type="component" value="Unassembled WGS sequence"/>
</dbReference>
<dbReference type="EMBL" id="BAABXL010000001">
    <property type="protein sequence ID" value="GAA6269908.1"/>
    <property type="molecule type" value="Genomic_DNA"/>
</dbReference>
<feature type="compositionally biased region" description="Pro residues" evidence="1">
    <location>
        <begin position="61"/>
        <end position="70"/>
    </location>
</feature>
<proteinExistence type="predicted"/>
<sequence>MGLLKMKQSAGKTADWRLLTEAAAHRVLTADAAGVIVKGRTENAADAAGGDQPDQEAPWAVPDPPVPPGLWDPEVSPETPDQEVLSDRQGRRDL</sequence>
<name>A0ABQ0B0U6_9FIRM</name>
<organism evidence="2 3">
    <name type="scientific">Enterocloster alcoholdehydrogenati</name>
    <dbReference type="NCBI Taxonomy" id="2547410"/>
    <lineage>
        <taxon>Bacteria</taxon>
        <taxon>Bacillati</taxon>
        <taxon>Bacillota</taxon>
        <taxon>Clostridia</taxon>
        <taxon>Lachnospirales</taxon>
        <taxon>Lachnospiraceae</taxon>
        <taxon>Enterocloster</taxon>
    </lineage>
</organism>